<proteinExistence type="predicted"/>
<dbReference type="CDD" id="cd04301">
    <property type="entry name" value="NAT_SF"/>
    <property type="match status" value="1"/>
</dbReference>
<protein>
    <submittedName>
        <fullName evidence="2">N-acetyltransferase</fullName>
    </submittedName>
</protein>
<reference evidence="2 3" key="1">
    <citation type="submission" date="2021-01" db="EMBL/GenBank/DDBJ databases">
        <title>Whole genome shotgun sequence of Catellatospora chokoriensis NBRC 107358.</title>
        <authorList>
            <person name="Komaki H."/>
            <person name="Tamura T."/>
        </authorList>
    </citation>
    <scope>NUCLEOTIDE SEQUENCE [LARGE SCALE GENOMIC DNA]</scope>
    <source>
        <strain evidence="2 3">NBRC 107358</strain>
    </source>
</reference>
<dbReference type="Proteomes" id="UP000619293">
    <property type="component" value="Unassembled WGS sequence"/>
</dbReference>
<dbReference type="InterPro" id="IPR000182">
    <property type="entry name" value="GNAT_dom"/>
</dbReference>
<evidence type="ECO:0000259" key="1">
    <source>
        <dbReference type="PROSITE" id="PS51186"/>
    </source>
</evidence>
<organism evidence="2 3">
    <name type="scientific">Catellatospora chokoriensis</name>
    <dbReference type="NCBI Taxonomy" id="310353"/>
    <lineage>
        <taxon>Bacteria</taxon>
        <taxon>Bacillati</taxon>
        <taxon>Actinomycetota</taxon>
        <taxon>Actinomycetes</taxon>
        <taxon>Micromonosporales</taxon>
        <taxon>Micromonosporaceae</taxon>
        <taxon>Catellatospora</taxon>
    </lineage>
</organism>
<dbReference type="Pfam" id="PF00583">
    <property type="entry name" value="Acetyltransf_1"/>
    <property type="match status" value="1"/>
</dbReference>
<evidence type="ECO:0000313" key="2">
    <source>
        <dbReference type="EMBL" id="GIF92064.1"/>
    </source>
</evidence>
<dbReference type="SUPFAM" id="SSF55729">
    <property type="entry name" value="Acyl-CoA N-acyltransferases (Nat)"/>
    <property type="match status" value="2"/>
</dbReference>
<dbReference type="RefSeq" id="WP_191843957.1">
    <property type="nucleotide sequence ID" value="NZ_BAAALB010000029.1"/>
</dbReference>
<accession>A0A8J3KBG2</accession>
<name>A0A8J3KBG2_9ACTN</name>
<feature type="domain" description="N-acetyltransferase" evidence="1">
    <location>
        <begin position="183"/>
        <end position="349"/>
    </location>
</feature>
<comment type="caution">
    <text evidence="2">The sequence shown here is derived from an EMBL/GenBank/DDBJ whole genome shotgun (WGS) entry which is preliminary data.</text>
</comment>
<dbReference type="InterPro" id="IPR016181">
    <property type="entry name" value="Acyl_CoA_acyltransferase"/>
</dbReference>
<sequence>MSLRIAPVGVDDPASIDAWVEVMERIQEYEFPYLPRRTRRMAELMLEHAFPARVVEHRLAWLDGEPAGRLEVSRMTEENLKLLFFTIEVVPRFRRRGVGRALFGEVLAYAREHDRTVLVTSGSLSMPDLPAPDEAPAAFAAAFGFTNTLPELQRRLTLAEVDEDVLAGMLSAAQAKAAGYRLVRWRDAAPEELAEGVAYLESRLMTDAPTGDLPLEPEKPDVDRLRRFEEAVAARGRRTFHTGAIHEQTGALVAWTTISADEETPRHAWQQITIVDPAHRGHRLGALVKVENLRFFRAEMPRVEVVDTFNAAANGFMVSINEQMGFRKLAAFQNWQLDLTKDGSAESVE</sequence>
<dbReference type="EMBL" id="BONG01000040">
    <property type="protein sequence ID" value="GIF92064.1"/>
    <property type="molecule type" value="Genomic_DNA"/>
</dbReference>
<keyword evidence="3" id="KW-1185">Reference proteome</keyword>
<evidence type="ECO:0000313" key="3">
    <source>
        <dbReference type="Proteomes" id="UP000619293"/>
    </source>
</evidence>
<dbReference type="AlphaFoldDB" id="A0A8J3KBG2"/>
<dbReference type="PROSITE" id="PS51186">
    <property type="entry name" value="GNAT"/>
    <property type="match status" value="2"/>
</dbReference>
<dbReference type="GO" id="GO:0016747">
    <property type="term" value="F:acyltransferase activity, transferring groups other than amino-acyl groups"/>
    <property type="evidence" value="ECO:0007669"/>
    <property type="project" value="InterPro"/>
</dbReference>
<gene>
    <name evidence="2" type="ORF">Cch02nite_55080</name>
</gene>
<feature type="domain" description="N-acetyltransferase" evidence="1">
    <location>
        <begin position="1"/>
        <end position="168"/>
    </location>
</feature>
<dbReference type="Gene3D" id="3.40.630.30">
    <property type="match status" value="1"/>
</dbReference>